<evidence type="ECO:0000313" key="2">
    <source>
        <dbReference type="EMBL" id="MEM0519575.1"/>
    </source>
</evidence>
<sequence>MKIPSSKTRTAVILDRWEQLKTKKDKLKIITNSAPETWQDLQHKVGEILEQCGFQVEIEKSIKSVRGKVEIDVYAEENIKSRKYSIICECKHWKSKIPQNVVHGFRTVLSDLGANIGIIITTSDFQSGSIESADMTNIKLLSWEDFQMNFFESWYSNYFYTTMNVSHSVKQDYNLVPWFDDLNEEDKSKYNKIRNKLNELSEIQGLFPLSILLEMENYEYEFPTLPLKNKIIDFDEYYGDLPLAIFKASDYESFLKIFTNFGKEVVREFNELDIKYKSESE</sequence>
<dbReference type="EMBL" id="JAZBJM010000016">
    <property type="protein sequence ID" value="MEM0519575.1"/>
    <property type="molecule type" value="Genomic_DNA"/>
</dbReference>
<protein>
    <submittedName>
        <fullName evidence="2">Restriction endonuclease</fullName>
    </submittedName>
</protein>
<dbReference type="InterPro" id="IPR011856">
    <property type="entry name" value="tRNA_endonuc-like_dom_sf"/>
</dbReference>
<feature type="domain" description="Restriction endonuclease type IV Mrr" evidence="1">
    <location>
        <begin position="37"/>
        <end position="146"/>
    </location>
</feature>
<dbReference type="GO" id="GO:0015666">
    <property type="term" value="F:restriction endodeoxyribonuclease activity"/>
    <property type="evidence" value="ECO:0007669"/>
    <property type="project" value="TreeGrafter"/>
</dbReference>
<reference evidence="2 5" key="1">
    <citation type="submission" date="2024-01" db="EMBL/GenBank/DDBJ databases">
        <title>Aequorivita flavus sp. nov., isolated from deep-sea sediment.</title>
        <authorList>
            <person name="Chen X."/>
        </authorList>
    </citation>
    <scope>NUCLEOTIDE SEQUENCE</scope>
    <source>
        <strain evidence="2">MCCC 1A16923</strain>
        <strain evidence="3 5">MCCC 1A16935</strain>
    </source>
</reference>
<accession>A0AB35YWJ0</accession>
<keyword evidence="2" id="KW-0255">Endonuclease</keyword>
<keyword evidence="2" id="KW-0540">Nuclease</keyword>
<evidence type="ECO:0000259" key="1">
    <source>
        <dbReference type="Pfam" id="PF04471"/>
    </source>
</evidence>
<evidence type="ECO:0000313" key="3">
    <source>
        <dbReference type="EMBL" id="MEM0574737.1"/>
    </source>
</evidence>
<dbReference type="InterPro" id="IPR007560">
    <property type="entry name" value="Restrct_endonuc_IV_Mrr"/>
</dbReference>
<keyword evidence="5" id="KW-1185">Reference proteome</keyword>
<comment type="caution">
    <text evidence="2">The sequence shown here is derived from an EMBL/GenBank/DDBJ whole genome shotgun (WGS) entry which is preliminary data.</text>
</comment>
<dbReference type="GO" id="GO:0009307">
    <property type="term" value="P:DNA restriction-modification system"/>
    <property type="evidence" value="ECO:0007669"/>
    <property type="project" value="InterPro"/>
</dbReference>
<dbReference type="InterPro" id="IPR052906">
    <property type="entry name" value="Type_IV_Methyl-Rstrct_Enzyme"/>
</dbReference>
<name>A0AB35YWJ0_9FLAO</name>
<dbReference type="RefSeq" id="WP_342688004.1">
    <property type="nucleotide sequence ID" value="NZ_JAZBJM010000016.1"/>
</dbReference>
<gene>
    <name evidence="3" type="ORF">VZD24_14525</name>
    <name evidence="2" type="ORF">VZD85_14530</name>
</gene>
<dbReference type="Pfam" id="PF04471">
    <property type="entry name" value="Mrr_cat"/>
    <property type="match status" value="1"/>
</dbReference>
<dbReference type="PANTHER" id="PTHR30015">
    <property type="entry name" value="MRR RESTRICTION SYSTEM PROTEIN"/>
    <property type="match status" value="1"/>
</dbReference>
<evidence type="ECO:0000313" key="4">
    <source>
        <dbReference type="Proteomes" id="UP001388259"/>
    </source>
</evidence>
<evidence type="ECO:0000313" key="5">
    <source>
        <dbReference type="Proteomes" id="UP001390963"/>
    </source>
</evidence>
<dbReference type="SUPFAM" id="SSF52980">
    <property type="entry name" value="Restriction endonuclease-like"/>
    <property type="match status" value="1"/>
</dbReference>
<keyword evidence="2" id="KW-0378">Hydrolase</keyword>
<dbReference type="PANTHER" id="PTHR30015:SF7">
    <property type="entry name" value="TYPE IV METHYL-DIRECTED RESTRICTION ENZYME ECOKMRR"/>
    <property type="match status" value="1"/>
</dbReference>
<dbReference type="InterPro" id="IPR011335">
    <property type="entry name" value="Restrct_endonuc-II-like"/>
</dbReference>
<dbReference type="Proteomes" id="UP001388259">
    <property type="component" value="Unassembled WGS sequence"/>
</dbReference>
<proteinExistence type="predicted"/>
<dbReference type="Proteomes" id="UP001390963">
    <property type="component" value="Unassembled WGS sequence"/>
</dbReference>
<dbReference type="EMBL" id="JBANCF010000018">
    <property type="protein sequence ID" value="MEM0574737.1"/>
    <property type="molecule type" value="Genomic_DNA"/>
</dbReference>
<dbReference type="AlphaFoldDB" id="A0AB35YWJ0"/>
<dbReference type="Gene3D" id="3.40.1350.10">
    <property type="match status" value="1"/>
</dbReference>
<dbReference type="GO" id="GO:0003677">
    <property type="term" value="F:DNA binding"/>
    <property type="evidence" value="ECO:0007669"/>
    <property type="project" value="InterPro"/>
</dbReference>
<organism evidence="2 4">
    <name type="scientific">Aequorivita flava</name>
    <dbReference type="NCBI Taxonomy" id="3114371"/>
    <lineage>
        <taxon>Bacteria</taxon>
        <taxon>Pseudomonadati</taxon>
        <taxon>Bacteroidota</taxon>
        <taxon>Flavobacteriia</taxon>
        <taxon>Flavobacteriales</taxon>
        <taxon>Flavobacteriaceae</taxon>
        <taxon>Aequorivita</taxon>
    </lineage>
</organism>